<keyword evidence="2" id="KW-1185">Reference proteome</keyword>
<accession>W9QX04</accession>
<reference evidence="2" key="1">
    <citation type="submission" date="2013-01" db="EMBL/GenBank/DDBJ databases">
        <title>Draft Genome Sequence of a Mulberry Tree, Morus notabilis C.K. Schneid.</title>
        <authorList>
            <person name="He N."/>
            <person name="Zhao S."/>
        </authorList>
    </citation>
    <scope>NUCLEOTIDE SEQUENCE</scope>
</reference>
<gene>
    <name evidence="1" type="ORF">L484_019946</name>
</gene>
<dbReference type="STRING" id="981085.W9QX04"/>
<name>W9QX04_9ROSA</name>
<evidence type="ECO:0000313" key="2">
    <source>
        <dbReference type="Proteomes" id="UP000030645"/>
    </source>
</evidence>
<dbReference type="EMBL" id="KE344319">
    <property type="protein sequence ID" value="EXB56901.1"/>
    <property type="molecule type" value="Genomic_DNA"/>
</dbReference>
<evidence type="ECO:0000313" key="1">
    <source>
        <dbReference type="EMBL" id="EXB56901.1"/>
    </source>
</evidence>
<proteinExistence type="predicted"/>
<dbReference type="AlphaFoldDB" id="W9QX04"/>
<protein>
    <submittedName>
        <fullName evidence="1">Uncharacterized protein</fullName>
    </submittedName>
</protein>
<dbReference type="Proteomes" id="UP000030645">
    <property type="component" value="Unassembled WGS sequence"/>
</dbReference>
<sequence length="140" mass="14980">MGIFSSLCACLESLRPCRTADQAAAAGDADEILEAFDLFFDLHSLQIATNFFSELNKLGHGGFGPVYKDGEKLGIPPWWCDPLLITSQGEIGVTSSDESEIGGPTPSFVVSFDEESLSGKQLSLLNLTRAAGSRFPSSPY</sequence>
<organism evidence="1 2">
    <name type="scientific">Morus notabilis</name>
    <dbReference type="NCBI Taxonomy" id="981085"/>
    <lineage>
        <taxon>Eukaryota</taxon>
        <taxon>Viridiplantae</taxon>
        <taxon>Streptophyta</taxon>
        <taxon>Embryophyta</taxon>
        <taxon>Tracheophyta</taxon>
        <taxon>Spermatophyta</taxon>
        <taxon>Magnoliopsida</taxon>
        <taxon>eudicotyledons</taxon>
        <taxon>Gunneridae</taxon>
        <taxon>Pentapetalae</taxon>
        <taxon>rosids</taxon>
        <taxon>fabids</taxon>
        <taxon>Rosales</taxon>
        <taxon>Moraceae</taxon>
        <taxon>Moreae</taxon>
        <taxon>Morus</taxon>
    </lineage>
</organism>
<dbReference type="Gene3D" id="3.30.200.20">
    <property type="entry name" value="Phosphorylase Kinase, domain 1"/>
    <property type="match status" value="1"/>
</dbReference>